<dbReference type="HOGENOM" id="CLU_1796164_0_0_1"/>
<evidence type="ECO:0000313" key="1">
    <source>
        <dbReference type="EMBL" id="CCD43503.1"/>
    </source>
</evidence>
<dbReference type="EMBL" id="FQ790260">
    <property type="protein sequence ID" value="CCD43503.1"/>
    <property type="molecule type" value="Genomic_DNA"/>
</dbReference>
<protein>
    <submittedName>
        <fullName evidence="1">Uncharacterized protein</fullName>
    </submittedName>
</protein>
<gene>
    <name evidence="1" type="ORF">BofuT4_P011790.1</name>
</gene>
<sequence length="144" mass="16454">MRNTVKLFANLAPKRSHGYPVISTDLSQHKYSGPFAEVIRIPLPLAYRECDWKLDQLSDGQDRLWIDQNPEEQSYSFLVSRVEVCHMSDFVRGSELDIFSSHLTEPIVQPTKRTSHRVGIGRTSRRTSSELAQLCAQSRNGHLN</sequence>
<name>G2XS66_BOTF4</name>
<evidence type="ECO:0000313" key="2">
    <source>
        <dbReference type="Proteomes" id="UP000008177"/>
    </source>
</evidence>
<accession>G2XS66</accession>
<reference evidence="2" key="1">
    <citation type="journal article" date="2011" name="PLoS Genet.">
        <title>Genomic analysis of the necrotrophic fungal pathogens Sclerotinia sclerotiorum and Botrytis cinerea.</title>
        <authorList>
            <person name="Amselem J."/>
            <person name="Cuomo C.A."/>
            <person name="van Kan J.A."/>
            <person name="Viaud M."/>
            <person name="Benito E.P."/>
            <person name="Couloux A."/>
            <person name="Coutinho P.M."/>
            <person name="de Vries R.P."/>
            <person name="Dyer P.S."/>
            <person name="Fillinger S."/>
            <person name="Fournier E."/>
            <person name="Gout L."/>
            <person name="Hahn M."/>
            <person name="Kohn L."/>
            <person name="Lapalu N."/>
            <person name="Plummer K.M."/>
            <person name="Pradier J.M."/>
            <person name="Quevillon E."/>
            <person name="Sharon A."/>
            <person name="Simon A."/>
            <person name="ten Have A."/>
            <person name="Tudzynski B."/>
            <person name="Tudzynski P."/>
            <person name="Wincker P."/>
            <person name="Andrew M."/>
            <person name="Anthouard V."/>
            <person name="Beever R.E."/>
            <person name="Beffa R."/>
            <person name="Benoit I."/>
            <person name="Bouzid O."/>
            <person name="Brault B."/>
            <person name="Chen Z."/>
            <person name="Choquer M."/>
            <person name="Collemare J."/>
            <person name="Cotton P."/>
            <person name="Danchin E.G."/>
            <person name="Da Silva C."/>
            <person name="Gautier A."/>
            <person name="Giraud C."/>
            <person name="Giraud T."/>
            <person name="Gonzalez C."/>
            <person name="Grossetete S."/>
            <person name="Guldener U."/>
            <person name="Henrissat B."/>
            <person name="Howlett B.J."/>
            <person name="Kodira C."/>
            <person name="Kretschmer M."/>
            <person name="Lappartient A."/>
            <person name="Leroch M."/>
            <person name="Levis C."/>
            <person name="Mauceli E."/>
            <person name="Neuveglise C."/>
            <person name="Oeser B."/>
            <person name="Pearson M."/>
            <person name="Poulain J."/>
            <person name="Poussereau N."/>
            <person name="Quesneville H."/>
            <person name="Rascle C."/>
            <person name="Schumacher J."/>
            <person name="Segurens B."/>
            <person name="Sexton A."/>
            <person name="Silva E."/>
            <person name="Sirven C."/>
            <person name="Soanes D.M."/>
            <person name="Talbot N.J."/>
            <person name="Templeton M."/>
            <person name="Yandava C."/>
            <person name="Yarden O."/>
            <person name="Zeng Q."/>
            <person name="Rollins J.A."/>
            <person name="Lebrun M.H."/>
            <person name="Dickman M."/>
        </authorList>
    </citation>
    <scope>NUCLEOTIDE SEQUENCE [LARGE SCALE GENOMIC DNA]</scope>
    <source>
        <strain evidence="2">T4</strain>
    </source>
</reference>
<dbReference type="InParanoid" id="G2XS66"/>
<dbReference type="Proteomes" id="UP000008177">
    <property type="component" value="Unplaced contigs"/>
</dbReference>
<proteinExistence type="predicted"/>
<dbReference type="AlphaFoldDB" id="G2XS66"/>
<organism evidence="1 2">
    <name type="scientific">Botryotinia fuckeliana (strain T4)</name>
    <name type="common">Noble rot fungus</name>
    <name type="synonym">Botrytis cinerea</name>
    <dbReference type="NCBI Taxonomy" id="999810"/>
    <lineage>
        <taxon>Eukaryota</taxon>
        <taxon>Fungi</taxon>
        <taxon>Dikarya</taxon>
        <taxon>Ascomycota</taxon>
        <taxon>Pezizomycotina</taxon>
        <taxon>Leotiomycetes</taxon>
        <taxon>Helotiales</taxon>
        <taxon>Sclerotiniaceae</taxon>
        <taxon>Botrytis</taxon>
    </lineage>
</organism>